<dbReference type="Gene3D" id="3.60.21.10">
    <property type="match status" value="1"/>
</dbReference>
<name>A0A1J4K7E9_9EUKA</name>
<dbReference type="GO" id="GO:0004722">
    <property type="term" value="F:protein serine/threonine phosphatase activity"/>
    <property type="evidence" value="ECO:0007669"/>
    <property type="project" value="UniProtKB-EC"/>
</dbReference>
<evidence type="ECO:0000313" key="7">
    <source>
        <dbReference type="Proteomes" id="UP000179807"/>
    </source>
</evidence>
<dbReference type="PANTHER" id="PTHR45619">
    <property type="entry name" value="SERINE/THREONINE-PROTEIN PHOSPHATASE PP2A-RELATED"/>
    <property type="match status" value="1"/>
</dbReference>
<evidence type="ECO:0000256" key="4">
    <source>
        <dbReference type="RuleBase" id="RU004273"/>
    </source>
</evidence>
<comment type="catalytic activity">
    <reaction evidence="4">
        <text>O-phospho-L-threonyl-[protein] + H2O = L-threonyl-[protein] + phosphate</text>
        <dbReference type="Rhea" id="RHEA:47004"/>
        <dbReference type="Rhea" id="RHEA-COMP:11060"/>
        <dbReference type="Rhea" id="RHEA-COMP:11605"/>
        <dbReference type="ChEBI" id="CHEBI:15377"/>
        <dbReference type="ChEBI" id="CHEBI:30013"/>
        <dbReference type="ChEBI" id="CHEBI:43474"/>
        <dbReference type="ChEBI" id="CHEBI:61977"/>
        <dbReference type="EC" id="3.1.3.16"/>
    </reaction>
</comment>
<keyword evidence="3" id="KW-0464">Manganese</keyword>
<evidence type="ECO:0000256" key="2">
    <source>
        <dbReference type="ARBA" id="ARBA00022801"/>
    </source>
</evidence>
<proteinExistence type="inferred from homology"/>
<dbReference type="InterPro" id="IPR047129">
    <property type="entry name" value="PPA2-like"/>
</dbReference>
<reference evidence="6" key="1">
    <citation type="submission" date="2016-10" db="EMBL/GenBank/DDBJ databases">
        <authorList>
            <person name="Benchimol M."/>
            <person name="Almeida L.G."/>
            <person name="Vasconcelos A.T."/>
            <person name="Perreira-Neves A."/>
            <person name="Rosa I.A."/>
            <person name="Tasca T."/>
            <person name="Bogo M.R."/>
            <person name="de Souza W."/>
        </authorList>
    </citation>
    <scope>NUCLEOTIDE SEQUENCE [LARGE SCALE GENOMIC DNA]</scope>
    <source>
        <strain evidence="6">K</strain>
    </source>
</reference>
<gene>
    <name evidence="6" type="primary">Ppx4</name>
    <name evidence="6" type="ORF">TRFO_24560</name>
</gene>
<dbReference type="GO" id="GO:0046872">
    <property type="term" value="F:metal ion binding"/>
    <property type="evidence" value="ECO:0007669"/>
    <property type="project" value="UniProtKB-KW"/>
</dbReference>
<evidence type="ECO:0000259" key="5">
    <source>
        <dbReference type="PROSITE" id="PS00125"/>
    </source>
</evidence>
<accession>A0A1J4K7E9</accession>
<comment type="similarity">
    <text evidence="4">Belongs to the PPP phosphatase family.</text>
</comment>
<dbReference type="VEuPathDB" id="TrichDB:TRFO_24560"/>
<feature type="domain" description="Serine/threonine specific protein phosphatases" evidence="5">
    <location>
        <begin position="110"/>
        <end position="115"/>
    </location>
</feature>
<dbReference type="InterPro" id="IPR004843">
    <property type="entry name" value="Calcineurin-like_PHP"/>
</dbReference>
<keyword evidence="7" id="KW-1185">Reference proteome</keyword>
<dbReference type="RefSeq" id="XP_068360439.1">
    <property type="nucleotide sequence ID" value="XM_068503819.1"/>
</dbReference>
<dbReference type="EC" id="3.1.3.16" evidence="4"/>
<dbReference type="SMART" id="SM00156">
    <property type="entry name" value="PP2Ac"/>
    <property type="match status" value="1"/>
</dbReference>
<sequence length="307" mass="34844">MEKGDIDRILADLWECKLPCLEDAKSLLNIGASVLGREPNTLQLRTPITVCGDIHGQFYDLLELFSVGGRPPEQNFIFLGDYVDRGFYSTETFFLLLALKVRYPTKIYLLRGNHESQQVTEDYGFYDEVVRKYSDSSIYQLCLNAFCMLPIAAVIDNQIFCVHGGLSPKLKMVSNDLESFNRKEEPPQEGLFSDILWSDPENVDGYKESQRGAGYVFGGDVTKEFLQQNNLKFMCRAHQVANDGFENWFGGLLYTVWSAPNYCYRGGNLASVFEISNPEKTKFKIFKEAPACARGSIPESKLPQYFV</sequence>
<protein>
    <recommendedName>
        <fullName evidence="4">Serine/threonine-protein phosphatase</fullName>
        <ecNumber evidence="4">3.1.3.16</ecNumber>
    </recommendedName>
</protein>
<dbReference type="AlphaFoldDB" id="A0A1J4K7E9"/>
<dbReference type="EMBL" id="MLAK01000701">
    <property type="protein sequence ID" value="OHT07303.1"/>
    <property type="molecule type" value="Genomic_DNA"/>
</dbReference>
<dbReference type="InterPro" id="IPR029052">
    <property type="entry name" value="Metallo-depent_PP-like"/>
</dbReference>
<dbReference type="PRINTS" id="PR00114">
    <property type="entry name" value="STPHPHTASE"/>
</dbReference>
<evidence type="ECO:0000256" key="3">
    <source>
        <dbReference type="ARBA" id="ARBA00023211"/>
    </source>
</evidence>
<dbReference type="GeneID" id="94838523"/>
<evidence type="ECO:0000256" key="1">
    <source>
        <dbReference type="ARBA" id="ARBA00022723"/>
    </source>
</evidence>
<dbReference type="InterPro" id="IPR006186">
    <property type="entry name" value="Ser/Thr-sp_prot-phosphatase"/>
</dbReference>
<comment type="caution">
    <text evidence="6">The sequence shown here is derived from an EMBL/GenBank/DDBJ whole genome shotgun (WGS) entry which is preliminary data.</text>
</comment>
<keyword evidence="1" id="KW-0479">Metal-binding</keyword>
<dbReference type="SUPFAM" id="SSF56300">
    <property type="entry name" value="Metallo-dependent phosphatases"/>
    <property type="match status" value="1"/>
</dbReference>
<dbReference type="Proteomes" id="UP000179807">
    <property type="component" value="Unassembled WGS sequence"/>
</dbReference>
<dbReference type="OrthoDB" id="10255065at2759"/>
<organism evidence="6 7">
    <name type="scientific">Tritrichomonas foetus</name>
    <dbReference type="NCBI Taxonomy" id="1144522"/>
    <lineage>
        <taxon>Eukaryota</taxon>
        <taxon>Metamonada</taxon>
        <taxon>Parabasalia</taxon>
        <taxon>Tritrichomonadida</taxon>
        <taxon>Tritrichomonadidae</taxon>
        <taxon>Tritrichomonas</taxon>
    </lineage>
</organism>
<keyword evidence="2 4" id="KW-0378">Hydrolase</keyword>
<dbReference type="PROSITE" id="PS00125">
    <property type="entry name" value="SER_THR_PHOSPHATASE"/>
    <property type="match status" value="1"/>
</dbReference>
<evidence type="ECO:0000313" key="6">
    <source>
        <dbReference type="EMBL" id="OHT07303.1"/>
    </source>
</evidence>
<dbReference type="Pfam" id="PF00149">
    <property type="entry name" value="Metallophos"/>
    <property type="match status" value="1"/>
</dbReference>